<comment type="caution">
    <text evidence="2">The sequence shown here is derived from an EMBL/GenBank/DDBJ whole genome shotgun (WGS) entry which is preliminary data.</text>
</comment>
<dbReference type="PATRIC" id="fig|317.174.peg.3487"/>
<organism evidence="2 3">
    <name type="scientific">Pseudomonas syringae</name>
    <dbReference type="NCBI Taxonomy" id="317"/>
    <lineage>
        <taxon>Bacteria</taxon>
        <taxon>Pseudomonadati</taxon>
        <taxon>Pseudomonadota</taxon>
        <taxon>Gammaproteobacteria</taxon>
        <taxon>Pseudomonadales</taxon>
        <taxon>Pseudomonadaceae</taxon>
        <taxon>Pseudomonas</taxon>
    </lineage>
</organism>
<gene>
    <name evidence="2" type="ORF">IV02_17055</name>
</gene>
<dbReference type="EMBL" id="JPQT01000111">
    <property type="protein sequence ID" value="KFE50305.1"/>
    <property type="molecule type" value="Genomic_DNA"/>
</dbReference>
<sequence length="186" mass="21446">MNDAIHPALFIFVTLLLFLPSLWARFLLDFEKTLLIKLFIFLAYNLAIMFALRSVIIEGYIPLIGISDSDTVKSWSSFMVVAHAFTFILPEKANRWFLKNNEPTMLFVDTAPKIIVKNTRRKRISAIALNIKVLFFSVFYTLKLTIMILYFAPLEPLPSLITIVILFPLVTASFYTSSDKKFTPYF</sequence>
<feature type="transmembrane region" description="Helical" evidence="1">
    <location>
        <begin position="34"/>
        <end position="52"/>
    </location>
</feature>
<dbReference type="Proteomes" id="UP000028643">
    <property type="component" value="Unassembled WGS sequence"/>
</dbReference>
<feature type="transmembrane region" description="Helical" evidence="1">
    <location>
        <begin position="157"/>
        <end position="176"/>
    </location>
</feature>
<protein>
    <submittedName>
        <fullName evidence="2">Uncharacterized protein</fullName>
    </submittedName>
</protein>
<keyword evidence="1" id="KW-1133">Transmembrane helix</keyword>
<evidence type="ECO:0000256" key="1">
    <source>
        <dbReference type="SAM" id="Phobius"/>
    </source>
</evidence>
<reference evidence="2 3" key="1">
    <citation type="submission" date="2014-07" db="EMBL/GenBank/DDBJ databases">
        <title>Draft Genome Sequences of Environmental Pseudomonas syringae strains.</title>
        <authorList>
            <person name="Baltrus D.A."/>
            <person name="Berge O."/>
            <person name="Morris C."/>
        </authorList>
    </citation>
    <scope>NUCLEOTIDE SEQUENCE [LARGE SCALE GENOMIC DNA]</scope>
    <source>
        <strain evidence="2 3">CEB003</strain>
    </source>
</reference>
<dbReference type="AlphaFoldDB" id="A0A085V4E2"/>
<dbReference type="RefSeq" id="WP_047576462.1">
    <property type="nucleotide sequence ID" value="NZ_JPQT01000111.1"/>
</dbReference>
<evidence type="ECO:0000313" key="2">
    <source>
        <dbReference type="EMBL" id="KFE50305.1"/>
    </source>
</evidence>
<name>A0A085V4E2_PSESX</name>
<accession>A0A085V4E2</accession>
<keyword evidence="1" id="KW-0812">Transmembrane</keyword>
<proteinExistence type="predicted"/>
<feature type="transmembrane region" description="Helical" evidence="1">
    <location>
        <begin position="127"/>
        <end position="151"/>
    </location>
</feature>
<keyword evidence="1" id="KW-0472">Membrane</keyword>
<evidence type="ECO:0000313" key="3">
    <source>
        <dbReference type="Proteomes" id="UP000028643"/>
    </source>
</evidence>